<comment type="caution">
    <text evidence="1">The sequence shown here is derived from an EMBL/GenBank/DDBJ whole genome shotgun (WGS) entry which is preliminary data.</text>
</comment>
<dbReference type="NCBIfam" id="TIGR01490">
    <property type="entry name" value="HAD-SF-IB-hyp1"/>
    <property type="match status" value="1"/>
</dbReference>
<sequence length="204" mass="23687">MTKKIIAIFDFDGTLTTGASSRLMFFRQLAGLPKLLSGLFIEYCHHGLSKLQFTQDLPRGAYLDSLLLTGLTREELQTQAQHFISHILARYLRHEAIKRLNFHQDNGHNCMIISGALDIYLKPWAKQYNVEQVICTELEFDSETGESTGRMRNTYCLGQRKVEQFEKIYANRDDYIIYAYGDSTHDLELLNYADHAFYRTFTHD</sequence>
<evidence type="ECO:0000313" key="1">
    <source>
        <dbReference type="EMBL" id="KTC78001.1"/>
    </source>
</evidence>
<dbReference type="RefSeq" id="WP_058442284.1">
    <property type="nucleotide sequence ID" value="NZ_CAAAHU010000018.1"/>
</dbReference>
<dbReference type="PANTHER" id="PTHR43344">
    <property type="entry name" value="PHOSPHOSERINE PHOSPHATASE"/>
    <property type="match status" value="1"/>
</dbReference>
<dbReference type="Gene3D" id="1.20.1440.100">
    <property type="entry name" value="SG protein - dephosphorylation function"/>
    <property type="match status" value="1"/>
</dbReference>
<dbReference type="NCBIfam" id="TIGR01488">
    <property type="entry name" value="HAD-SF-IB"/>
    <property type="match status" value="1"/>
</dbReference>
<dbReference type="InterPro" id="IPR036412">
    <property type="entry name" value="HAD-like_sf"/>
</dbReference>
<protein>
    <submittedName>
        <fullName evidence="1">2-hydroxy-3-keto-5-methylthiopentenyl-1-phosphate phosphatase</fullName>
    </submittedName>
</protein>
<dbReference type="EMBL" id="LNXV01000033">
    <property type="protein sequence ID" value="KTC78001.1"/>
    <property type="molecule type" value="Genomic_DNA"/>
</dbReference>
<dbReference type="InterPro" id="IPR050582">
    <property type="entry name" value="HAD-like_SerB"/>
</dbReference>
<dbReference type="InterPro" id="IPR023214">
    <property type="entry name" value="HAD_sf"/>
</dbReference>
<dbReference type="Proteomes" id="UP000054742">
    <property type="component" value="Unassembled WGS sequence"/>
</dbReference>
<accession>A0A0W0S4J5</accession>
<dbReference type="InterPro" id="IPR006385">
    <property type="entry name" value="HAD_hydro_SerB1"/>
</dbReference>
<keyword evidence="2" id="KW-1185">Reference proteome</keyword>
<gene>
    <name evidence="1" type="ORF">Lbru_2293</name>
</gene>
<evidence type="ECO:0000313" key="2">
    <source>
        <dbReference type="Proteomes" id="UP000054742"/>
    </source>
</evidence>
<dbReference type="Gene3D" id="3.40.50.1000">
    <property type="entry name" value="HAD superfamily/HAD-like"/>
    <property type="match status" value="1"/>
</dbReference>
<reference evidence="1 2" key="1">
    <citation type="submission" date="2015-11" db="EMBL/GenBank/DDBJ databases">
        <title>Genomic analysis of 38 Legionella species identifies large and diverse effector repertoires.</title>
        <authorList>
            <person name="Burstein D."/>
            <person name="Amaro F."/>
            <person name="Zusman T."/>
            <person name="Lifshitz Z."/>
            <person name="Cohen O."/>
            <person name="Gilbert J.A."/>
            <person name="Pupko T."/>
            <person name="Shuman H.A."/>
            <person name="Segal G."/>
        </authorList>
    </citation>
    <scope>NUCLEOTIDE SEQUENCE [LARGE SCALE GENOMIC DNA]</scope>
    <source>
        <strain evidence="1 2">ATCC 43878</strain>
    </source>
</reference>
<dbReference type="AlphaFoldDB" id="A0A0W0S4J5"/>
<dbReference type="STRING" id="29422.Lbru_2293"/>
<dbReference type="PATRIC" id="fig|29422.6.peg.2444"/>
<dbReference type="Pfam" id="PF12710">
    <property type="entry name" value="HAD"/>
    <property type="match status" value="1"/>
</dbReference>
<proteinExistence type="predicted"/>
<name>A0A0W0S4J5_9GAMM</name>
<dbReference type="OrthoDB" id="9784466at2"/>
<dbReference type="SUPFAM" id="SSF56784">
    <property type="entry name" value="HAD-like"/>
    <property type="match status" value="1"/>
</dbReference>
<organism evidence="1 2">
    <name type="scientific">Legionella brunensis</name>
    <dbReference type="NCBI Taxonomy" id="29422"/>
    <lineage>
        <taxon>Bacteria</taxon>
        <taxon>Pseudomonadati</taxon>
        <taxon>Pseudomonadota</taxon>
        <taxon>Gammaproteobacteria</taxon>
        <taxon>Legionellales</taxon>
        <taxon>Legionellaceae</taxon>
        <taxon>Legionella</taxon>
    </lineage>
</organism>